<dbReference type="SUPFAM" id="SSF56672">
    <property type="entry name" value="DNA/RNA polymerases"/>
    <property type="match status" value="1"/>
</dbReference>
<proteinExistence type="predicted"/>
<evidence type="ECO:0000259" key="6">
    <source>
        <dbReference type="PROSITE" id="PS50175"/>
    </source>
</evidence>
<dbReference type="PROSITE" id="PS50175">
    <property type="entry name" value="ASP_PROT_RETROV"/>
    <property type="match status" value="1"/>
</dbReference>
<dbReference type="SUPFAM" id="SSF50630">
    <property type="entry name" value="Acid proteases"/>
    <property type="match status" value="1"/>
</dbReference>
<dbReference type="CDD" id="cd01647">
    <property type="entry name" value="RT_LTR"/>
    <property type="match status" value="1"/>
</dbReference>
<reference evidence="8 9" key="1">
    <citation type="submission" date="2024-06" db="EMBL/GenBank/DDBJ databases">
        <title>A chromosome-level genome assembly of beet webworm, Loxostege sticticalis.</title>
        <authorList>
            <person name="Zhang Y."/>
        </authorList>
    </citation>
    <scope>NUCLEOTIDE SEQUENCE [LARGE SCALE GENOMIC DNA]</scope>
    <source>
        <strain evidence="8">AQ026</strain>
        <tissue evidence="8">Whole body</tissue>
    </source>
</reference>
<evidence type="ECO:0000313" key="8">
    <source>
        <dbReference type="EMBL" id="KAL0868797.1"/>
    </source>
</evidence>
<evidence type="ECO:0000313" key="9">
    <source>
        <dbReference type="Proteomes" id="UP001549920"/>
    </source>
</evidence>
<evidence type="ECO:0000259" key="7">
    <source>
        <dbReference type="PROSITE" id="PS50878"/>
    </source>
</evidence>
<keyword evidence="9" id="KW-1185">Reference proteome</keyword>
<dbReference type="PROSITE" id="PS50878">
    <property type="entry name" value="RT_POL"/>
    <property type="match status" value="1"/>
</dbReference>
<dbReference type="Pfam" id="PF00078">
    <property type="entry name" value="RVT_1"/>
    <property type="match status" value="1"/>
</dbReference>
<feature type="domain" description="Reverse transcriptase" evidence="7">
    <location>
        <begin position="502"/>
        <end position="679"/>
    </location>
</feature>
<feature type="compositionally biased region" description="Low complexity" evidence="5">
    <location>
        <begin position="231"/>
        <end position="258"/>
    </location>
</feature>
<dbReference type="CDD" id="cd05481">
    <property type="entry name" value="retropepsin_like_LTR_1"/>
    <property type="match status" value="1"/>
</dbReference>
<dbReference type="Pfam" id="PF00077">
    <property type="entry name" value="RVP"/>
    <property type="match status" value="1"/>
</dbReference>
<feature type="domain" description="Peptidase A2" evidence="6">
    <location>
        <begin position="344"/>
        <end position="423"/>
    </location>
</feature>
<name>A0ABR3HF06_LOXSC</name>
<evidence type="ECO:0008006" key="10">
    <source>
        <dbReference type="Google" id="ProtNLM"/>
    </source>
</evidence>
<gene>
    <name evidence="8" type="ORF">ABMA27_007163</name>
</gene>
<dbReference type="InterPro" id="IPR043128">
    <property type="entry name" value="Rev_trsase/Diguanyl_cyclase"/>
</dbReference>
<evidence type="ECO:0000256" key="3">
    <source>
        <dbReference type="ARBA" id="ARBA00022884"/>
    </source>
</evidence>
<dbReference type="Gene3D" id="3.30.70.270">
    <property type="match status" value="2"/>
</dbReference>
<keyword evidence="4" id="KW-0229">DNA integration</keyword>
<keyword evidence="3" id="KW-0694">RNA-binding</keyword>
<feature type="region of interest" description="Disordered" evidence="5">
    <location>
        <begin position="193"/>
        <end position="258"/>
    </location>
</feature>
<comment type="caution">
    <text evidence="8">The sequence shown here is derived from an EMBL/GenBank/DDBJ whole genome shotgun (WGS) entry which is preliminary data.</text>
</comment>
<dbReference type="PANTHER" id="PTHR37984:SF9">
    <property type="entry name" value="INTEGRASE CATALYTIC DOMAIN-CONTAINING PROTEIN"/>
    <property type="match status" value="1"/>
</dbReference>
<dbReference type="InterPro" id="IPR043502">
    <property type="entry name" value="DNA/RNA_pol_sf"/>
</dbReference>
<dbReference type="CDD" id="cd09274">
    <property type="entry name" value="RNase_HI_RT_Ty3"/>
    <property type="match status" value="1"/>
</dbReference>
<keyword evidence="1" id="KW-0378">Hydrolase</keyword>
<dbReference type="PROSITE" id="PS00141">
    <property type="entry name" value="ASP_PROTEASE"/>
    <property type="match status" value="1"/>
</dbReference>
<evidence type="ECO:0000256" key="4">
    <source>
        <dbReference type="ARBA" id="ARBA00022908"/>
    </source>
</evidence>
<dbReference type="Gene3D" id="2.40.70.10">
    <property type="entry name" value="Acid Proteases"/>
    <property type="match status" value="1"/>
</dbReference>
<evidence type="ECO:0000256" key="1">
    <source>
        <dbReference type="ARBA" id="ARBA00022801"/>
    </source>
</evidence>
<dbReference type="EMBL" id="JBEUOH010000020">
    <property type="protein sequence ID" value="KAL0868797.1"/>
    <property type="molecule type" value="Genomic_DNA"/>
</dbReference>
<sequence>MAEKNTNSGSLPPSNFTLDINATNMPLAWRNYKTSLNIYMIANNLENECDKRMVAILLQTIGPAALQIFYSFNTDIEKITYKELLAKFEDYFAPRVNISVERHKLFNRKQGPDEEIETYATDLKNISIQCNFESLADDIVKDIFSWNLNSSCSYIRERILIEKPTSFDAAVSLAKTLRNTKVQAQALSSQEVNVVTSRQYHNSRQPNRSQESQSRERSQSRQRSNSRQRIQRSQSRQQSLQSQGGLSRQQSSHASSSQESSKICSRCGQVHRTKCPAIGVICNNCHKPNHFAKCCRSKHVRLIEEESMGNPSDTYFLNSHFTNEISVSQKNSYYPTLSINSKNVDFLLDTGADTNILSFNSYKKLNLPLSNIKKSSHKLSTFSGEVLPTVGQCVLSVTHNNKAYNVNFHIIDIPCRNIIGRDSCENLKLVKRVHNVQFHESVVIDQQLSEYKDLFSGIGCLKDYECHLSIKPDATPSVDACRRIPFSLKEQLKEELAMLEKDQIIVKVEEPTEWVSSIVIVSKKNGKLRLCIDPRKLNKAIMRPHYQFPTIDEIKSSLSGSQFFTTLDANKGFFMLKLDEASSKLCTFITPQGRYRFLRLPFGINAAPELFHSIMTKKFSDIPGVKIMMDDFLIHAKTKKEHDFRLKQVLERARELGIKFNKEKSIICKSEVKYLGNVFSRDGVKVDENKVKAICSMPPPTNVSELQRFLGMVTYLGSYIENLSEKTSNLRKLLSKENEWSWQDEHNLEFNMLKDCITKAPVLVYYDQNKPITLSVDSSKDAMGAVISHNKQPIAYALASLSPCQQSYSQIEKELLAILFGCTKFHQYIYGRHTLVETDHKPIVSLYKKPIYNIPPRLQRIMLRL</sequence>
<dbReference type="InterPro" id="IPR000477">
    <property type="entry name" value="RT_dom"/>
</dbReference>
<dbReference type="InterPro" id="IPR001995">
    <property type="entry name" value="Peptidase_A2_cat"/>
</dbReference>
<protein>
    <recommendedName>
        <fullName evidence="10">Reverse transcriptase</fullName>
    </recommendedName>
</protein>
<accession>A0ABR3HF06</accession>
<dbReference type="InterPro" id="IPR001969">
    <property type="entry name" value="Aspartic_peptidase_AS"/>
</dbReference>
<feature type="compositionally biased region" description="Polar residues" evidence="5">
    <location>
        <begin position="193"/>
        <end position="202"/>
    </location>
</feature>
<dbReference type="InterPro" id="IPR021109">
    <property type="entry name" value="Peptidase_aspartic_dom_sf"/>
</dbReference>
<organism evidence="8 9">
    <name type="scientific">Loxostege sticticalis</name>
    <name type="common">Beet webworm moth</name>
    <dbReference type="NCBI Taxonomy" id="481309"/>
    <lineage>
        <taxon>Eukaryota</taxon>
        <taxon>Metazoa</taxon>
        <taxon>Ecdysozoa</taxon>
        <taxon>Arthropoda</taxon>
        <taxon>Hexapoda</taxon>
        <taxon>Insecta</taxon>
        <taxon>Pterygota</taxon>
        <taxon>Neoptera</taxon>
        <taxon>Endopterygota</taxon>
        <taxon>Lepidoptera</taxon>
        <taxon>Glossata</taxon>
        <taxon>Ditrysia</taxon>
        <taxon>Pyraloidea</taxon>
        <taxon>Crambidae</taxon>
        <taxon>Pyraustinae</taxon>
        <taxon>Loxostege</taxon>
    </lineage>
</organism>
<feature type="compositionally biased region" description="Low complexity" evidence="5">
    <location>
        <begin position="203"/>
        <end position="212"/>
    </location>
</feature>
<dbReference type="Proteomes" id="UP001549920">
    <property type="component" value="Unassembled WGS sequence"/>
</dbReference>
<dbReference type="InterPro" id="IPR018061">
    <property type="entry name" value="Retropepsins"/>
</dbReference>
<evidence type="ECO:0000256" key="5">
    <source>
        <dbReference type="SAM" id="MobiDB-lite"/>
    </source>
</evidence>
<dbReference type="Pfam" id="PF17919">
    <property type="entry name" value="RT_RNaseH_2"/>
    <property type="match status" value="1"/>
</dbReference>
<dbReference type="InterPro" id="IPR050951">
    <property type="entry name" value="Retrovirus_Pol_polyprotein"/>
</dbReference>
<keyword evidence="2" id="KW-0460">Magnesium</keyword>
<evidence type="ECO:0000256" key="2">
    <source>
        <dbReference type="ARBA" id="ARBA00022842"/>
    </source>
</evidence>
<dbReference type="Gene3D" id="3.10.10.10">
    <property type="entry name" value="HIV Type 1 Reverse Transcriptase, subunit A, domain 1"/>
    <property type="match status" value="1"/>
</dbReference>
<dbReference type="PANTHER" id="PTHR37984">
    <property type="entry name" value="PROTEIN CBG26694"/>
    <property type="match status" value="1"/>
</dbReference>
<dbReference type="InterPro" id="IPR041577">
    <property type="entry name" value="RT_RNaseH_2"/>
</dbReference>